<protein>
    <submittedName>
        <fullName evidence="6">Fatty-acid--CoA ligase</fullName>
    </submittedName>
</protein>
<feature type="domain" description="AMP-dependent synthetase/ligase" evidence="4">
    <location>
        <begin position="18"/>
        <end position="379"/>
    </location>
</feature>
<accession>A0ABQ0HNT0</accession>
<dbReference type="PROSITE" id="PS00455">
    <property type="entry name" value="AMP_BINDING"/>
    <property type="match status" value="1"/>
</dbReference>
<dbReference type="InterPro" id="IPR000873">
    <property type="entry name" value="AMP-dep_synth/lig_dom"/>
</dbReference>
<dbReference type="InterPro" id="IPR045851">
    <property type="entry name" value="AMP-bd_C_sf"/>
</dbReference>
<gene>
    <name evidence="6" type="ORF">GORBP_023_00410</name>
</gene>
<sequence length="525" mass="57293">MNVPFVRGVHPLFPGVFAKSTPDKPAVIRAATGEQLTYRQLDENSTRLANYLESLGLKRGDTIAVVSANDLHVFEVYWAALRSGLYVTAVNSHLTAAETNYILDDCNAQVLFAGASVADAVSRSGEIEALTGTGHRVVWGGDLDGFDNYDKVLANASAEPRTDQPRGTDMLYSSGTTGRPKGIKTPMPDGQVDQIPDMYTAIFAPMYGFDESSVYLSPAPLYHAAPLRYCGMTNSVGGTVVMLDRFEPEAALAAIQNHKVTHSQWVPTMFIRMLKLPEEVRNSYDVSSLQIAVHAAAPCPVEVKKAMIEWWGPVVHEYYASTEAAGATFIGPQEALDHPGSVGKPLLGVVHICDEDGKELPVGEVGQVFFEREDVAFQYHNDPEKTRKAQHPEHENWSTTGDVGFVDDEGYLYLTDRKAFMIISGGVNIYPQEAENVLINHPAVFDVAVIGVPDSDLGEAVKACVQLADGREPSDELADELIAFTKDSIAAYKAPRSVDFVDELPRTPTGKLVKGELRKKYWPAS</sequence>
<name>A0ABQ0HNT0_GORRU</name>
<evidence type="ECO:0000313" key="6">
    <source>
        <dbReference type="EMBL" id="GAB83927.1"/>
    </source>
</evidence>
<evidence type="ECO:0000256" key="1">
    <source>
        <dbReference type="ARBA" id="ARBA00006432"/>
    </source>
</evidence>
<organism evidence="6 7">
    <name type="scientific">Gordonia rubripertincta NBRC 101908</name>
    <dbReference type="NCBI Taxonomy" id="1077975"/>
    <lineage>
        <taxon>Bacteria</taxon>
        <taxon>Bacillati</taxon>
        <taxon>Actinomycetota</taxon>
        <taxon>Actinomycetes</taxon>
        <taxon>Mycobacteriales</taxon>
        <taxon>Gordoniaceae</taxon>
        <taxon>Gordonia</taxon>
    </lineage>
</organism>
<dbReference type="Gene3D" id="3.30.300.30">
    <property type="match status" value="1"/>
</dbReference>
<dbReference type="Pfam" id="PF13193">
    <property type="entry name" value="AMP-binding_C"/>
    <property type="match status" value="1"/>
</dbReference>
<dbReference type="Pfam" id="PF00501">
    <property type="entry name" value="AMP-binding"/>
    <property type="match status" value="1"/>
</dbReference>
<dbReference type="InterPro" id="IPR020845">
    <property type="entry name" value="AMP-binding_CS"/>
</dbReference>
<feature type="region of interest" description="Disordered" evidence="3">
    <location>
        <begin position="159"/>
        <end position="190"/>
    </location>
</feature>
<evidence type="ECO:0000259" key="5">
    <source>
        <dbReference type="Pfam" id="PF13193"/>
    </source>
</evidence>
<dbReference type="PANTHER" id="PTHR43201">
    <property type="entry name" value="ACYL-COA SYNTHETASE"/>
    <property type="match status" value="1"/>
</dbReference>
<comment type="similarity">
    <text evidence="1">Belongs to the ATP-dependent AMP-binding enzyme family.</text>
</comment>
<reference evidence="6 7" key="1">
    <citation type="submission" date="2012-08" db="EMBL/GenBank/DDBJ databases">
        <title>Whole genome shotgun sequence of Gordonia rubripertincta NBRC 101908.</title>
        <authorList>
            <person name="Takarada H."/>
            <person name="Hosoyama A."/>
            <person name="Tsuchikane K."/>
            <person name="Katsumata H."/>
            <person name="Baba S."/>
            <person name="Ohji S."/>
            <person name="Yamazaki S."/>
            <person name="Fujita N."/>
        </authorList>
    </citation>
    <scope>NUCLEOTIDE SEQUENCE [LARGE SCALE GENOMIC DNA]</scope>
    <source>
        <strain evidence="6 7">NBRC 101908</strain>
    </source>
</reference>
<dbReference type="PANTHER" id="PTHR43201:SF5">
    <property type="entry name" value="MEDIUM-CHAIN ACYL-COA LIGASE ACSF2, MITOCHONDRIAL"/>
    <property type="match status" value="1"/>
</dbReference>
<dbReference type="Proteomes" id="UP000010744">
    <property type="component" value="Unassembled WGS sequence"/>
</dbReference>
<evidence type="ECO:0000259" key="4">
    <source>
        <dbReference type="Pfam" id="PF00501"/>
    </source>
</evidence>
<feature type="domain" description="AMP-binding enzyme C-terminal" evidence="5">
    <location>
        <begin position="433"/>
        <end position="511"/>
    </location>
</feature>
<dbReference type="EMBL" id="BAHB01000023">
    <property type="protein sequence ID" value="GAB83927.1"/>
    <property type="molecule type" value="Genomic_DNA"/>
</dbReference>
<evidence type="ECO:0000256" key="3">
    <source>
        <dbReference type="SAM" id="MobiDB-lite"/>
    </source>
</evidence>
<dbReference type="SUPFAM" id="SSF56801">
    <property type="entry name" value="Acetyl-CoA synthetase-like"/>
    <property type="match status" value="1"/>
</dbReference>
<dbReference type="InterPro" id="IPR025110">
    <property type="entry name" value="AMP-bd_C"/>
</dbReference>
<dbReference type="GO" id="GO:0016874">
    <property type="term" value="F:ligase activity"/>
    <property type="evidence" value="ECO:0007669"/>
    <property type="project" value="UniProtKB-KW"/>
</dbReference>
<proteinExistence type="inferred from homology"/>
<evidence type="ECO:0000256" key="2">
    <source>
        <dbReference type="ARBA" id="ARBA00022598"/>
    </source>
</evidence>
<keyword evidence="7" id="KW-1185">Reference proteome</keyword>
<keyword evidence="2 6" id="KW-0436">Ligase</keyword>
<dbReference type="InterPro" id="IPR042099">
    <property type="entry name" value="ANL_N_sf"/>
</dbReference>
<evidence type="ECO:0000313" key="7">
    <source>
        <dbReference type="Proteomes" id="UP000010744"/>
    </source>
</evidence>
<comment type="caution">
    <text evidence="6">The sequence shown here is derived from an EMBL/GenBank/DDBJ whole genome shotgun (WGS) entry which is preliminary data.</text>
</comment>
<dbReference type="Gene3D" id="3.40.50.12780">
    <property type="entry name" value="N-terminal domain of ligase-like"/>
    <property type="match status" value="1"/>
</dbReference>